<evidence type="ECO:0000256" key="1">
    <source>
        <dbReference type="ARBA" id="ARBA00006479"/>
    </source>
</evidence>
<dbReference type="InterPro" id="IPR000600">
    <property type="entry name" value="ROK"/>
</dbReference>
<proteinExistence type="inferred from homology"/>
<accession>A0ABP6LE71</accession>
<evidence type="ECO:0000313" key="3">
    <source>
        <dbReference type="EMBL" id="GAA3040815.1"/>
    </source>
</evidence>
<feature type="compositionally biased region" description="Gly residues" evidence="2">
    <location>
        <begin position="55"/>
        <end position="77"/>
    </location>
</feature>
<protein>
    <submittedName>
        <fullName evidence="3">ROK family protein</fullName>
    </submittedName>
</protein>
<dbReference type="InterPro" id="IPR043129">
    <property type="entry name" value="ATPase_NBD"/>
</dbReference>
<reference evidence="4" key="1">
    <citation type="journal article" date="2019" name="Int. J. Syst. Evol. Microbiol.">
        <title>The Global Catalogue of Microorganisms (GCM) 10K type strain sequencing project: providing services to taxonomists for standard genome sequencing and annotation.</title>
        <authorList>
            <consortium name="The Broad Institute Genomics Platform"/>
            <consortium name="The Broad Institute Genome Sequencing Center for Infectious Disease"/>
            <person name="Wu L."/>
            <person name="Ma J."/>
        </authorList>
    </citation>
    <scope>NUCLEOTIDE SEQUENCE [LARGE SCALE GENOMIC DNA]</scope>
    <source>
        <strain evidence="4">JCM 3106</strain>
    </source>
</reference>
<dbReference type="PANTHER" id="PTHR18964:SF169">
    <property type="entry name" value="N-ACETYLMANNOSAMINE KINASE"/>
    <property type="match status" value="1"/>
</dbReference>
<organism evidence="3 4">
    <name type="scientific">Streptosporangium longisporum</name>
    <dbReference type="NCBI Taxonomy" id="46187"/>
    <lineage>
        <taxon>Bacteria</taxon>
        <taxon>Bacillati</taxon>
        <taxon>Actinomycetota</taxon>
        <taxon>Actinomycetes</taxon>
        <taxon>Streptosporangiales</taxon>
        <taxon>Streptosporangiaceae</taxon>
        <taxon>Streptosporangium</taxon>
    </lineage>
</organism>
<dbReference type="Pfam" id="PF00480">
    <property type="entry name" value="ROK"/>
    <property type="match status" value="1"/>
</dbReference>
<dbReference type="Proteomes" id="UP001499930">
    <property type="component" value="Unassembled WGS sequence"/>
</dbReference>
<dbReference type="PROSITE" id="PS01125">
    <property type="entry name" value="ROK"/>
    <property type="match status" value="1"/>
</dbReference>
<dbReference type="Gene3D" id="3.30.420.40">
    <property type="match status" value="2"/>
</dbReference>
<dbReference type="EMBL" id="BAAAWD010000031">
    <property type="protein sequence ID" value="GAA3040815.1"/>
    <property type="molecule type" value="Genomic_DNA"/>
</dbReference>
<dbReference type="InterPro" id="IPR049874">
    <property type="entry name" value="ROK_cs"/>
</dbReference>
<evidence type="ECO:0000313" key="4">
    <source>
        <dbReference type="Proteomes" id="UP001499930"/>
    </source>
</evidence>
<dbReference type="SUPFAM" id="SSF53067">
    <property type="entry name" value="Actin-like ATPase domain"/>
    <property type="match status" value="1"/>
</dbReference>
<comment type="caution">
    <text evidence="3">The sequence shown here is derived from an EMBL/GenBank/DDBJ whole genome shotgun (WGS) entry which is preliminary data.</text>
</comment>
<keyword evidence="4" id="KW-1185">Reference proteome</keyword>
<dbReference type="RefSeq" id="WP_344907598.1">
    <property type="nucleotide sequence ID" value="NZ_BAAAWD010000031.1"/>
</dbReference>
<gene>
    <name evidence="3" type="ORF">GCM10017559_81760</name>
</gene>
<evidence type="ECO:0000256" key="2">
    <source>
        <dbReference type="SAM" id="MobiDB-lite"/>
    </source>
</evidence>
<feature type="region of interest" description="Disordered" evidence="2">
    <location>
        <begin position="49"/>
        <end position="77"/>
    </location>
</feature>
<sequence>MTALAIDIGGTKFAAALVGPDGTMTRRLETPVGPDPSATLAALVREVAGLRDPDGPGGSSGPGGPGGPGRPDGPGGLAGPAAGLIGVGIGSAGPLDAVAGTVSPVNIPSWREFPLVGAVSALLPGVPVALAGDGQCMALGEWWRGGHGSRSRALLGIVVSTGVGGGLVLDGVPYLGPTGNAGHIGHICVDRDGEPCPCGAFGCLEVVASGPGMVRWALANGWSPAGPAPDARALARDAERGVPVARTAFQRAADALAVGILTTGALFDIDDVVIGGGVSGAGETLLAPLRQAVAKQAGLGFLRRMTVAGTSLGRDAGLYGAAALVLPAAARTPPADRTPAEQ</sequence>
<comment type="similarity">
    <text evidence="1">Belongs to the ROK (NagC/XylR) family.</text>
</comment>
<dbReference type="PANTHER" id="PTHR18964">
    <property type="entry name" value="ROK (REPRESSOR, ORF, KINASE) FAMILY"/>
    <property type="match status" value="1"/>
</dbReference>
<name>A0ABP6LE71_9ACTN</name>